<dbReference type="AlphaFoldDB" id="A0A8G1EBC7"/>
<dbReference type="Proteomes" id="UP000826300">
    <property type="component" value="Chromosome"/>
</dbReference>
<evidence type="ECO:0000256" key="3">
    <source>
        <dbReference type="ARBA" id="ARBA00022737"/>
    </source>
</evidence>
<dbReference type="EMBL" id="CP069370">
    <property type="protein sequence ID" value="QYZ69490.1"/>
    <property type="molecule type" value="Genomic_DNA"/>
</dbReference>
<evidence type="ECO:0000256" key="4">
    <source>
        <dbReference type="ARBA" id="ARBA00022741"/>
    </source>
</evidence>
<dbReference type="InterPro" id="IPR027417">
    <property type="entry name" value="P-loop_NTPase"/>
</dbReference>
<feature type="domain" description="ABC transporter" evidence="6">
    <location>
        <begin position="2"/>
        <end position="238"/>
    </location>
</feature>
<keyword evidence="3" id="KW-0677">Repeat</keyword>
<evidence type="ECO:0000313" key="7">
    <source>
        <dbReference type="EMBL" id="QYZ69490.1"/>
    </source>
</evidence>
<sequence>MLDIAAISKRYGETIALSDATIAFRPGTIHTILGENGSGKSTLVKILSGIVQPDSGTVRLDGRAITGRNPADFQAQGFATAFQEVLIAPDRSVTDNILLGLDGLWRRNIPRARRRDRAAEVLARFARTEIPLDLPAGRLPLAAQQLVVLARAVARDPRILILDEITAALDFADRESVFAFMQRQAAEGRLILFITHRMDEVMALSDDISVLRSGRVVQSGPRGNATPADLLRVMAPQTAEELRSHAHA</sequence>
<dbReference type="RefSeq" id="WP_220661708.1">
    <property type="nucleotide sequence ID" value="NZ_CP069370.1"/>
</dbReference>
<dbReference type="InterPro" id="IPR003439">
    <property type="entry name" value="ABC_transporter-like_ATP-bd"/>
</dbReference>
<reference evidence="7" key="1">
    <citation type="submission" date="2021-02" db="EMBL/GenBank/DDBJ databases">
        <title>Rhodobacter shimadae sp. nov., an aerobic anoxygenic phototrophic bacterium isolated from a hot spring.</title>
        <authorList>
            <person name="Muramatsu S."/>
            <person name="Haruta S."/>
            <person name="Hirose S."/>
            <person name="Hanada S."/>
        </authorList>
    </citation>
    <scope>NUCLEOTIDE SEQUENCE</scope>
    <source>
        <strain evidence="7">N10</strain>
    </source>
</reference>
<dbReference type="GO" id="GO:0016887">
    <property type="term" value="F:ATP hydrolysis activity"/>
    <property type="evidence" value="ECO:0007669"/>
    <property type="project" value="InterPro"/>
</dbReference>
<organism evidence="7 8">
    <name type="scientific">Neotabrizicola shimadae</name>
    <dbReference type="NCBI Taxonomy" id="2807096"/>
    <lineage>
        <taxon>Bacteria</taxon>
        <taxon>Pseudomonadati</taxon>
        <taxon>Pseudomonadota</taxon>
        <taxon>Alphaproteobacteria</taxon>
        <taxon>Rhodobacterales</taxon>
        <taxon>Paracoccaceae</taxon>
        <taxon>Neotabrizicola</taxon>
    </lineage>
</organism>
<dbReference type="PANTHER" id="PTHR43790:SF9">
    <property type="entry name" value="GALACTOFURANOSE TRANSPORTER ATP-BINDING PROTEIN YTFR"/>
    <property type="match status" value="1"/>
</dbReference>
<dbReference type="GO" id="GO:0005524">
    <property type="term" value="F:ATP binding"/>
    <property type="evidence" value="ECO:0007669"/>
    <property type="project" value="UniProtKB-KW"/>
</dbReference>
<keyword evidence="4" id="KW-0547">Nucleotide-binding</keyword>
<dbReference type="Gene3D" id="3.40.50.300">
    <property type="entry name" value="P-loop containing nucleotide triphosphate hydrolases"/>
    <property type="match status" value="1"/>
</dbReference>
<evidence type="ECO:0000259" key="6">
    <source>
        <dbReference type="PROSITE" id="PS50893"/>
    </source>
</evidence>
<evidence type="ECO:0000256" key="2">
    <source>
        <dbReference type="ARBA" id="ARBA00022597"/>
    </source>
</evidence>
<evidence type="ECO:0000313" key="8">
    <source>
        <dbReference type="Proteomes" id="UP000826300"/>
    </source>
</evidence>
<name>A0A8G1EBC7_9RHOB</name>
<dbReference type="CDD" id="cd03216">
    <property type="entry name" value="ABC_Carb_Monos_I"/>
    <property type="match status" value="1"/>
</dbReference>
<dbReference type="InterPro" id="IPR050107">
    <property type="entry name" value="ABC_carbohydrate_import_ATPase"/>
</dbReference>
<keyword evidence="5 7" id="KW-0067">ATP-binding</keyword>
<keyword evidence="1" id="KW-0813">Transport</keyword>
<evidence type="ECO:0000256" key="5">
    <source>
        <dbReference type="ARBA" id="ARBA00022840"/>
    </source>
</evidence>
<accession>A0A8G1EBC7</accession>
<keyword evidence="2" id="KW-0762">Sugar transport</keyword>
<dbReference type="InterPro" id="IPR003593">
    <property type="entry name" value="AAA+_ATPase"/>
</dbReference>
<dbReference type="SMART" id="SM00382">
    <property type="entry name" value="AAA"/>
    <property type="match status" value="1"/>
</dbReference>
<keyword evidence="8" id="KW-1185">Reference proteome</keyword>
<dbReference type="PROSITE" id="PS50893">
    <property type="entry name" value="ABC_TRANSPORTER_2"/>
    <property type="match status" value="1"/>
</dbReference>
<gene>
    <name evidence="7" type="ORF">JO391_17425</name>
</gene>
<dbReference type="PANTHER" id="PTHR43790">
    <property type="entry name" value="CARBOHYDRATE TRANSPORT ATP-BINDING PROTEIN MG119-RELATED"/>
    <property type="match status" value="1"/>
</dbReference>
<evidence type="ECO:0000256" key="1">
    <source>
        <dbReference type="ARBA" id="ARBA00022448"/>
    </source>
</evidence>
<dbReference type="SUPFAM" id="SSF52540">
    <property type="entry name" value="P-loop containing nucleoside triphosphate hydrolases"/>
    <property type="match status" value="1"/>
</dbReference>
<dbReference type="KEGG" id="nsm:JO391_17425"/>
<proteinExistence type="predicted"/>
<dbReference type="Pfam" id="PF00005">
    <property type="entry name" value="ABC_tran"/>
    <property type="match status" value="1"/>
</dbReference>
<protein>
    <submittedName>
        <fullName evidence="7">Sugar ABC transporter ATP-binding protein</fullName>
    </submittedName>
</protein>